<keyword evidence="3" id="KW-1185">Reference proteome</keyword>
<proteinExistence type="predicted"/>
<accession>A0A9P6MBT8</accession>
<dbReference type="EMBL" id="JAAAHW010003150">
    <property type="protein sequence ID" value="KAF9987939.1"/>
    <property type="molecule type" value="Genomic_DNA"/>
</dbReference>
<feature type="region of interest" description="Disordered" evidence="1">
    <location>
        <begin position="1"/>
        <end position="49"/>
    </location>
</feature>
<sequence length="152" mass="16240">MSSAEAKIVESLQVSSSPTNKTIGEASTSASPITPAHLPLSSHSSVQEDSQAAIPSAQVLIPAAMMIPESIDQQLIASLSPNIQAQVRDFAGKHGSILQTIKDDHVKQTDQLSELFSACIRGLKESKAHLTELQDAVEARQIHGPDQEIPRQ</sequence>
<feature type="non-terminal residue" evidence="2">
    <location>
        <position position="152"/>
    </location>
</feature>
<evidence type="ECO:0000313" key="3">
    <source>
        <dbReference type="Proteomes" id="UP000749646"/>
    </source>
</evidence>
<evidence type="ECO:0000313" key="2">
    <source>
        <dbReference type="EMBL" id="KAF9987939.1"/>
    </source>
</evidence>
<reference evidence="2" key="1">
    <citation type="journal article" date="2020" name="Fungal Divers.">
        <title>Resolving the Mortierellaceae phylogeny through synthesis of multi-gene phylogenetics and phylogenomics.</title>
        <authorList>
            <person name="Vandepol N."/>
            <person name="Liber J."/>
            <person name="Desiro A."/>
            <person name="Na H."/>
            <person name="Kennedy M."/>
            <person name="Barry K."/>
            <person name="Grigoriev I.V."/>
            <person name="Miller A.N."/>
            <person name="O'Donnell K."/>
            <person name="Stajich J.E."/>
            <person name="Bonito G."/>
        </authorList>
    </citation>
    <scope>NUCLEOTIDE SEQUENCE</scope>
    <source>
        <strain evidence="2">MES-2147</strain>
    </source>
</reference>
<gene>
    <name evidence="2" type="ORF">BGZ65_001034</name>
</gene>
<evidence type="ECO:0000256" key="1">
    <source>
        <dbReference type="SAM" id="MobiDB-lite"/>
    </source>
</evidence>
<feature type="compositionally biased region" description="Polar residues" evidence="1">
    <location>
        <begin position="12"/>
        <end position="32"/>
    </location>
</feature>
<organism evidence="2 3">
    <name type="scientific">Modicella reniformis</name>
    <dbReference type="NCBI Taxonomy" id="1440133"/>
    <lineage>
        <taxon>Eukaryota</taxon>
        <taxon>Fungi</taxon>
        <taxon>Fungi incertae sedis</taxon>
        <taxon>Mucoromycota</taxon>
        <taxon>Mortierellomycotina</taxon>
        <taxon>Mortierellomycetes</taxon>
        <taxon>Mortierellales</taxon>
        <taxon>Mortierellaceae</taxon>
        <taxon>Modicella</taxon>
    </lineage>
</organism>
<dbReference type="AlphaFoldDB" id="A0A9P6MBT8"/>
<comment type="caution">
    <text evidence="2">The sequence shown here is derived from an EMBL/GenBank/DDBJ whole genome shotgun (WGS) entry which is preliminary data.</text>
</comment>
<name>A0A9P6MBT8_9FUNG</name>
<dbReference type="Proteomes" id="UP000749646">
    <property type="component" value="Unassembled WGS sequence"/>
</dbReference>
<protein>
    <submittedName>
        <fullName evidence="2">Uncharacterized protein</fullName>
    </submittedName>
</protein>